<dbReference type="GeneID" id="66101798"/>
<protein>
    <submittedName>
        <fullName evidence="2">Uncharacterized protein</fullName>
    </submittedName>
</protein>
<gene>
    <name evidence="2" type="ORF">BT62DRAFT_1079581</name>
</gene>
<sequence>MTIAPVSVWTSGARASTSPAQGDARPEARDRPPATTTLLYADVQRNHNPYPTFHTPSTPNSLLALPDLRARRALVKAPLDIRVGHSQKN</sequence>
<comment type="caution">
    <text evidence="2">The sequence shown here is derived from an EMBL/GenBank/DDBJ whole genome shotgun (WGS) entry which is preliminary data.</text>
</comment>
<feature type="region of interest" description="Disordered" evidence="1">
    <location>
        <begin position="1"/>
        <end position="33"/>
    </location>
</feature>
<keyword evidence="3" id="KW-1185">Reference proteome</keyword>
<dbReference type="RefSeq" id="XP_043035546.1">
    <property type="nucleotide sequence ID" value="XM_043179504.1"/>
</dbReference>
<feature type="compositionally biased region" description="Polar residues" evidence="1">
    <location>
        <begin position="8"/>
        <end position="20"/>
    </location>
</feature>
<accession>A0A9P7VLA0</accession>
<reference evidence="2" key="1">
    <citation type="submission" date="2020-11" db="EMBL/GenBank/DDBJ databases">
        <title>Adaptations for nitrogen fixation in a non-lichenized fungal sporocarp promotes dispersal by wood-feeding termites.</title>
        <authorList>
            <consortium name="DOE Joint Genome Institute"/>
            <person name="Koch R.A."/>
            <person name="Yoon G."/>
            <person name="Arayal U."/>
            <person name="Lail K."/>
            <person name="Amirebrahimi M."/>
            <person name="Labutti K."/>
            <person name="Lipzen A."/>
            <person name="Riley R."/>
            <person name="Barry K."/>
            <person name="Henrissat B."/>
            <person name="Grigoriev I.V."/>
            <person name="Herr J.R."/>
            <person name="Aime M.C."/>
        </authorList>
    </citation>
    <scope>NUCLEOTIDE SEQUENCE</scope>
    <source>
        <strain evidence="2">MCA 3950</strain>
    </source>
</reference>
<dbReference type="EMBL" id="MU250554">
    <property type="protein sequence ID" value="KAG7442046.1"/>
    <property type="molecule type" value="Genomic_DNA"/>
</dbReference>
<dbReference type="Proteomes" id="UP000812287">
    <property type="component" value="Unassembled WGS sequence"/>
</dbReference>
<proteinExistence type="predicted"/>
<evidence type="ECO:0000256" key="1">
    <source>
        <dbReference type="SAM" id="MobiDB-lite"/>
    </source>
</evidence>
<dbReference type="AlphaFoldDB" id="A0A9P7VLA0"/>
<evidence type="ECO:0000313" key="3">
    <source>
        <dbReference type="Proteomes" id="UP000812287"/>
    </source>
</evidence>
<evidence type="ECO:0000313" key="2">
    <source>
        <dbReference type="EMBL" id="KAG7442046.1"/>
    </source>
</evidence>
<name>A0A9P7VLA0_9AGAR</name>
<organism evidence="2 3">
    <name type="scientific">Guyanagaster necrorhizus</name>
    <dbReference type="NCBI Taxonomy" id="856835"/>
    <lineage>
        <taxon>Eukaryota</taxon>
        <taxon>Fungi</taxon>
        <taxon>Dikarya</taxon>
        <taxon>Basidiomycota</taxon>
        <taxon>Agaricomycotina</taxon>
        <taxon>Agaricomycetes</taxon>
        <taxon>Agaricomycetidae</taxon>
        <taxon>Agaricales</taxon>
        <taxon>Marasmiineae</taxon>
        <taxon>Physalacriaceae</taxon>
        <taxon>Guyanagaster</taxon>
    </lineage>
</organism>